<gene>
    <name evidence="3" type="ORF">LY89DRAFT_776338</name>
</gene>
<dbReference type="RefSeq" id="XP_018078530.1">
    <property type="nucleotide sequence ID" value="XM_018222032.1"/>
</dbReference>
<evidence type="ECO:0000313" key="3">
    <source>
        <dbReference type="EMBL" id="KUJ24175.1"/>
    </source>
</evidence>
<dbReference type="AlphaFoldDB" id="A0A194XV25"/>
<dbReference type="OrthoDB" id="3564546at2759"/>
<dbReference type="PANTHER" id="PTHR35910">
    <property type="entry name" value="2EXR DOMAIN-CONTAINING PROTEIN"/>
    <property type="match status" value="1"/>
</dbReference>
<proteinExistence type="predicted"/>
<dbReference type="InterPro" id="IPR045518">
    <property type="entry name" value="2EXR"/>
</dbReference>
<feature type="compositionally biased region" description="Polar residues" evidence="1">
    <location>
        <begin position="1"/>
        <end position="13"/>
    </location>
</feature>
<reference evidence="3 4" key="1">
    <citation type="submission" date="2015-10" db="EMBL/GenBank/DDBJ databases">
        <title>Full genome of DAOMC 229536 Phialocephala scopiformis, a fungal endophyte of spruce producing the potent anti-insectan compound rugulosin.</title>
        <authorList>
            <consortium name="DOE Joint Genome Institute"/>
            <person name="Walker A.K."/>
            <person name="Frasz S.L."/>
            <person name="Seifert K.A."/>
            <person name="Miller J.D."/>
            <person name="Mondo S.J."/>
            <person name="Labutti K."/>
            <person name="Lipzen A."/>
            <person name="Dockter R."/>
            <person name="Kennedy M."/>
            <person name="Grigoriev I.V."/>
            <person name="Spatafora J.W."/>
        </authorList>
    </citation>
    <scope>NUCLEOTIDE SEQUENCE [LARGE SCALE GENOMIC DNA]</scope>
    <source>
        <strain evidence="3 4">CBS 120377</strain>
    </source>
</reference>
<evidence type="ECO:0000313" key="4">
    <source>
        <dbReference type="Proteomes" id="UP000070700"/>
    </source>
</evidence>
<dbReference type="EMBL" id="KQ947404">
    <property type="protein sequence ID" value="KUJ24175.1"/>
    <property type="molecule type" value="Genomic_DNA"/>
</dbReference>
<feature type="region of interest" description="Disordered" evidence="1">
    <location>
        <begin position="1"/>
        <end position="24"/>
    </location>
</feature>
<dbReference type="GeneID" id="28831758"/>
<evidence type="ECO:0000256" key="1">
    <source>
        <dbReference type="SAM" id="MobiDB-lite"/>
    </source>
</evidence>
<dbReference type="Pfam" id="PF20150">
    <property type="entry name" value="2EXR"/>
    <property type="match status" value="1"/>
</dbReference>
<organism evidence="3 4">
    <name type="scientific">Mollisia scopiformis</name>
    <name type="common">Conifer needle endophyte fungus</name>
    <name type="synonym">Phialocephala scopiformis</name>
    <dbReference type="NCBI Taxonomy" id="149040"/>
    <lineage>
        <taxon>Eukaryota</taxon>
        <taxon>Fungi</taxon>
        <taxon>Dikarya</taxon>
        <taxon>Ascomycota</taxon>
        <taxon>Pezizomycotina</taxon>
        <taxon>Leotiomycetes</taxon>
        <taxon>Helotiales</taxon>
        <taxon>Mollisiaceae</taxon>
        <taxon>Mollisia</taxon>
    </lineage>
</organism>
<protein>
    <recommendedName>
        <fullName evidence="2">2EXR domain-containing protein</fullName>
    </recommendedName>
</protein>
<feature type="domain" description="2EXR" evidence="2">
    <location>
        <begin position="77"/>
        <end position="184"/>
    </location>
</feature>
<feature type="compositionally biased region" description="Acidic residues" evidence="1">
    <location>
        <begin position="147"/>
        <end position="158"/>
    </location>
</feature>
<name>A0A194XV25_MOLSC</name>
<keyword evidence="4" id="KW-1185">Reference proteome</keyword>
<dbReference type="PANTHER" id="PTHR35910:SF6">
    <property type="entry name" value="2EXR DOMAIN-CONTAINING PROTEIN"/>
    <property type="match status" value="1"/>
</dbReference>
<feature type="region of interest" description="Disordered" evidence="1">
    <location>
        <begin position="147"/>
        <end position="174"/>
    </location>
</feature>
<accession>A0A194XV25</accession>
<evidence type="ECO:0000259" key="2">
    <source>
        <dbReference type="Pfam" id="PF20150"/>
    </source>
</evidence>
<dbReference type="InParanoid" id="A0A194XV25"/>
<sequence>MITMAHTYSSLVTSREPEDSTQADDSVAVNVRYFPSTELDTSMALMSLDDQTQPTPVAGLEGDNNISPPTQGPLAQFTIFDDLPSELRLQIWREAMSPRVLEIMWNRDKGYFSDCRDQIPALMHVCVESRACALEKYIPMIVENECEEPSVDGSDSSDDAPNRPKEPPTLPPLSVYIDPTKDTLYLSMGTWDLSGPYTGMLIDFLRIVDSTVASKLEHLETGFDHTIFVVAPKVSDDLNSPPLLTRFPKMKTLGMAVSDICIATPMYGADLYRHTQTLAPRRPALGVKNLDHSRPFDTYRWCPLTRRIRTTSLSLSSWSSIPTKLARWKVLLMQGGADGTFLDDLDIQVTEIVRGDMING</sequence>
<dbReference type="KEGG" id="psco:LY89DRAFT_776338"/>
<dbReference type="Proteomes" id="UP000070700">
    <property type="component" value="Unassembled WGS sequence"/>
</dbReference>